<feature type="compositionally biased region" description="Basic residues" evidence="3">
    <location>
        <begin position="228"/>
        <end position="238"/>
    </location>
</feature>
<evidence type="ECO:0000256" key="1">
    <source>
        <dbReference type="ARBA" id="ARBA00023015"/>
    </source>
</evidence>
<evidence type="ECO:0000256" key="3">
    <source>
        <dbReference type="SAM" id="MobiDB-lite"/>
    </source>
</evidence>
<dbReference type="RefSeq" id="WP_071065005.1">
    <property type="nucleotide sequence ID" value="NZ_MAXA01000224.1"/>
</dbReference>
<evidence type="ECO:0000313" key="4">
    <source>
        <dbReference type="EMBL" id="OHV27264.1"/>
    </source>
</evidence>
<feature type="region of interest" description="Disordered" evidence="3">
    <location>
        <begin position="119"/>
        <end position="243"/>
    </location>
</feature>
<dbReference type="Gene3D" id="1.10.10.1320">
    <property type="entry name" value="Anti-sigma factor, zinc-finger domain"/>
    <property type="match status" value="1"/>
</dbReference>
<keyword evidence="1" id="KW-0805">Transcription regulation</keyword>
<keyword evidence="5" id="KW-1185">Reference proteome</keyword>
<dbReference type="OrthoDB" id="3218585at2"/>
<feature type="region of interest" description="Disordered" evidence="3">
    <location>
        <begin position="278"/>
        <end position="326"/>
    </location>
</feature>
<reference evidence="5" key="1">
    <citation type="submission" date="2016-07" db="EMBL/GenBank/DDBJ databases">
        <title>Frankia sp. NRRL B-16219 Genome sequencing.</title>
        <authorList>
            <person name="Ghodhbane-Gtari F."/>
            <person name="Swanson E."/>
            <person name="Gueddou A."/>
            <person name="Louati M."/>
            <person name="Nouioui I."/>
            <person name="Hezbri K."/>
            <person name="Abebe-Akele F."/>
            <person name="Simpson S."/>
            <person name="Morris K."/>
            <person name="Thomas K."/>
            <person name="Gtari M."/>
            <person name="Tisa L.S."/>
        </authorList>
    </citation>
    <scope>NUCLEOTIDE SEQUENCE [LARGE SCALE GENOMIC DNA]</scope>
    <source>
        <strain evidence="5">NRRL B-16219</strain>
    </source>
</reference>
<protein>
    <recommendedName>
        <fullName evidence="6">Zinc-finger domain-containing protein</fullName>
    </recommendedName>
</protein>
<dbReference type="Proteomes" id="UP000179769">
    <property type="component" value="Unassembled WGS sequence"/>
</dbReference>
<name>A0A1S1Q524_9ACTN</name>
<evidence type="ECO:0008006" key="6">
    <source>
        <dbReference type="Google" id="ProtNLM"/>
    </source>
</evidence>
<feature type="region of interest" description="Disordered" evidence="3">
    <location>
        <begin position="375"/>
        <end position="405"/>
    </location>
</feature>
<sequence length="489" mass="49240">MVTDEHGAHAPDPGWRPGDRGPRTRAGTAAQRMTDGRTTGGHPDVEALDAYLDARPDPSDQGFPLEPATARVERHVHSCATCQEALTALRRVRADLARLASMTMPADVAERIQAALAARSATDIRARESARSGRGPRAGTVGGPPRPRRRLGRVGSLPAAGLVAPGEFERKSTPGNAGRGTAGTGPDAADRDSGIAEQGTAGPDITAHGTTRGSTEPGRPPISGAPRPPRHGGGRRRGGLAGAGGRVARDWVSIAATCVALVAFGAAVLTLRGLTAGGGDASSTAANDAPTALSGASQTAGPEAARVPGPAAAAAVPSASGTPEEPSAAFTMVADSGEAVRAGDIVVHGRSLLTGRIPTTMLTWSVLPALSGATSVPPAAGEEQATDDGASTTVPGTDPSAASATTPETLARVIDTPQLRMCYDSLTAQTGGSVLALDRVRFDGQRALLVVLSVAGQPAAARVVVIDARCGVVPMPGAVLYTVNTTRAL</sequence>
<evidence type="ECO:0000313" key="5">
    <source>
        <dbReference type="Proteomes" id="UP000179769"/>
    </source>
</evidence>
<accession>A0A1S1Q524</accession>
<feature type="compositionally biased region" description="Basic and acidic residues" evidence="3">
    <location>
        <begin position="122"/>
        <end position="131"/>
    </location>
</feature>
<proteinExistence type="predicted"/>
<dbReference type="InterPro" id="IPR041916">
    <property type="entry name" value="Anti_sigma_zinc_sf"/>
</dbReference>
<feature type="region of interest" description="Disordered" evidence="3">
    <location>
        <begin position="1"/>
        <end position="44"/>
    </location>
</feature>
<feature type="compositionally biased region" description="Low complexity" evidence="3">
    <location>
        <begin position="300"/>
        <end position="320"/>
    </location>
</feature>
<dbReference type="EMBL" id="MAXA01000224">
    <property type="protein sequence ID" value="OHV27264.1"/>
    <property type="molecule type" value="Genomic_DNA"/>
</dbReference>
<organism evidence="4 5">
    <name type="scientific">Parafrankia soli</name>
    <dbReference type="NCBI Taxonomy" id="2599596"/>
    <lineage>
        <taxon>Bacteria</taxon>
        <taxon>Bacillati</taxon>
        <taxon>Actinomycetota</taxon>
        <taxon>Actinomycetes</taxon>
        <taxon>Frankiales</taxon>
        <taxon>Frankiaceae</taxon>
        <taxon>Parafrankia</taxon>
    </lineage>
</organism>
<comment type="caution">
    <text evidence="4">The sequence shown here is derived from an EMBL/GenBank/DDBJ whole genome shotgun (WGS) entry which is preliminary data.</text>
</comment>
<gene>
    <name evidence="4" type="ORF">BBK14_05200</name>
</gene>
<evidence type="ECO:0000256" key="2">
    <source>
        <dbReference type="ARBA" id="ARBA00023163"/>
    </source>
</evidence>
<dbReference type="AlphaFoldDB" id="A0A1S1Q524"/>
<keyword evidence="2" id="KW-0804">Transcription</keyword>
<feature type="compositionally biased region" description="Polar residues" evidence="3">
    <location>
        <begin position="389"/>
        <end position="405"/>
    </location>
</feature>